<evidence type="ECO:0000313" key="1">
    <source>
        <dbReference type="EMBL" id="BBE11171.1"/>
    </source>
</evidence>
<dbReference type="RefSeq" id="WP_162549535.1">
    <property type="nucleotide sequence ID" value="NZ_AP017372.2"/>
</dbReference>
<keyword evidence="2" id="KW-1185">Reference proteome</keyword>
<protein>
    <submittedName>
        <fullName evidence="1">Uncharacterized protein</fullName>
    </submittedName>
</protein>
<organism evidence="1 2">
    <name type="scientific">Halorhodospira halochloris</name>
    <name type="common">Ectothiorhodospira halochloris</name>
    <dbReference type="NCBI Taxonomy" id="1052"/>
    <lineage>
        <taxon>Bacteria</taxon>
        <taxon>Pseudomonadati</taxon>
        <taxon>Pseudomonadota</taxon>
        <taxon>Gammaproteobacteria</taxon>
        <taxon>Chromatiales</taxon>
        <taxon>Ectothiorhodospiraceae</taxon>
        <taxon>Halorhodospira</taxon>
    </lineage>
</organism>
<reference evidence="1" key="1">
    <citation type="submission" date="2016-02" db="EMBL/GenBank/DDBJ databases">
        <title>Halorhodospira halochloris DSM-1059 complete genome, version 2.</title>
        <authorList>
            <person name="Tsukatani Y."/>
        </authorList>
    </citation>
    <scope>NUCLEOTIDE SEQUENCE</scope>
    <source>
        <strain evidence="1">DSM 1059</strain>
    </source>
</reference>
<proteinExistence type="predicted"/>
<name>A0A2Z6EZX5_HALHR</name>
<evidence type="ECO:0000313" key="2">
    <source>
        <dbReference type="Proteomes" id="UP000218890"/>
    </source>
</evidence>
<gene>
    <name evidence="1" type="ORF">HH1059_23230</name>
</gene>
<dbReference type="KEGG" id="hhk:HH1059_23230"/>
<accession>A0A2Z6EZX5</accession>
<dbReference type="AlphaFoldDB" id="A0A2Z6EZX5"/>
<dbReference type="Proteomes" id="UP000218890">
    <property type="component" value="Chromosome"/>
</dbReference>
<sequence length="62" mass="6649">MNPSLEASWLHPWRQVLHTGADGGAGEVLEAPLAPSSVTSLAKANLSAFCRFPWLAKTFKLA</sequence>
<dbReference type="EMBL" id="AP017372">
    <property type="protein sequence ID" value="BBE11171.1"/>
    <property type="molecule type" value="Genomic_DNA"/>
</dbReference>